<dbReference type="Proteomes" id="UP001234880">
    <property type="component" value="Unassembled WGS sequence"/>
</dbReference>
<evidence type="ECO:0000313" key="2">
    <source>
        <dbReference type="Proteomes" id="UP001234880"/>
    </source>
</evidence>
<comment type="caution">
    <text evidence="1">The sequence shown here is derived from an EMBL/GenBank/DDBJ whole genome shotgun (WGS) entry which is preliminary data.</text>
</comment>
<accession>A0ABT9KXJ0</accession>
<organism evidence="1 2">
    <name type="scientific">Streptomyces demainii</name>
    <dbReference type="NCBI Taxonomy" id="588122"/>
    <lineage>
        <taxon>Bacteria</taxon>
        <taxon>Bacillati</taxon>
        <taxon>Actinomycetota</taxon>
        <taxon>Actinomycetes</taxon>
        <taxon>Kitasatosporales</taxon>
        <taxon>Streptomycetaceae</taxon>
        <taxon>Streptomyces</taxon>
    </lineage>
</organism>
<proteinExistence type="predicted"/>
<protein>
    <submittedName>
        <fullName evidence="1">Uncharacterized protein</fullName>
    </submittedName>
</protein>
<sequence>MWLLRDLEQAGRLGVHVRASISRRLDGLGLAHLPSDIPGEQYAVITLYKRGTPAAAVVDAVFRDGSSKAAEVALRRMNTSRDAEKLQAVTKKVEELANILLDED</sequence>
<dbReference type="EMBL" id="JAURUE010000001">
    <property type="protein sequence ID" value="MDP9612845.1"/>
    <property type="molecule type" value="Genomic_DNA"/>
</dbReference>
<evidence type="ECO:0000313" key="1">
    <source>
        <dbReference type="EMBL" id="MDP9612845.1"/>
    </source>
</evidence>
<dbReference type="RefSeq" id="WP_307111213.1">
    <property type="nucleotide sequence ID" value="NZ_JAURUE010000001.1"/>
</dbReference>
<name>A0ABT9KXJ0_9ACTN</name>
<reference evidence="1 2" key="1">
    <citation type="submission" date="2023-07" db="EMBL/GenBank/DDBJ databases">
        <title>Sequencing the genomes of 1000 actinobacteria strains.</title>
        <authorList>
            <person name="Klenk H.-P."/>
        </authorList>
    </citation>
    <scope>NUCLEOTIDE SEQUENCE [LARGE SCALE GENOMIC DNA]</scope>
    <source>
        <strain evidence="1 2">DSM 41600</strain>
    </source>
</reference>
<keyword evidence="2" id="KW-1185">Reference proteome</keyword>
<gene>
    <name evidence="1" type="ORF">JOF35_005122</name>
</gene>